<dbReference type="EMBL" id="JAMQYH010000380">
    <property type="protein sequence ID" value="KAJ1683066.1"/>
    <property type="molecule type" value="Genomic_DNA"/>
</dbReference>
<dbReference type="InterPro" id="IPR011059">
    <property type="entry name" value="Metal-dep_hydrolase_composite"/>
</dbReference>
<dbReference type="SUPFAM" id="SSF51338">
    <property type="entry name" value="Composite domain of metallo-dependent hydrolases"/>
    <property type="match status" value="1"/>
</dbReference>
<keyword evidence="5" id="KW-1185">Reference proteome</keyword>
<dbReference type="PANTHER" id="PTHR43794:SF11">
    <property type="entry name" value="AMIDOHYDROLASE-RELATED DOMAIN-CONTAINING PROTEIN"/>
    <property type="match status" value="1"/>
</dbReference>
<feature type="region of interest" description="Disordered" evidence="2">
    <location>
        <begin position="1"/>
        <end position="146"/>
    </location>
</feature>
<dbReference type="AlphaFoldDB" id="A0A9P9Z721"/>
<evidence type="ECO:0000256" key="1">
    <source>
        <dbReference type="ARBA" id="ARBA00022801"/>
    </source>
</evidence>
<feature type="compositionally biased region" description="Basic and acidic residues" evidence="2">
    <location>
        <begin position="54"/>
        <end position="68"/>
    </location>
</feature>
<feature type="domain" description="Amidohydrolase-related" evidence="3">
    <location>
        <begin position="200"/>
        <end position="559"/>
    </location>
</feature>
<dbReference type="PANTHER" id="PTHR43794">
    <property type="entry name" value="AMINOHYDROLASE SSNA-RELATED"/>
    <property type="match status" value="1"/>
</dbReference>
<proteinExistence type="predicted"/>
<comment type="caution">
    <text evidence="4">The sequence shown here is derived from an EMBL/GenBank/DDBJ whole genome shotgun (WGS) entry which is preliminary data.</text>
</comment>
<evidence type="ECO:0000256" key="2">
    <source>
        <dbReference type="SAM" id="MobiDB-lite"/>
    </source>
</evidence>
<organism evidence="4 5">
    <name type="scientific">Rhynchospora breviuscula</name>
    <dbReference type="NCBI Taxonomy" id="2022672"/>
    <lineage>
        <taxon>Eukaryota</taxon>
        <taxon>Viridiplantae</taxon>
        <taxon>Streptophyta</taxon>
        <taxon>Embryophyta</taxon>
        <taxon>Tracheophyta</taxon>
        <taxon>Spermatophyta</taxon>
        <taxon>Magnoliopsida</taxon>
        <taxon>Liliopsida</taxon>
        <taxon>Poales</taxon>
        <taxon>Cyperaceae</taxon>
        <taxon>Cyperoideae</taxon>
        <taxon>Rhynchosporeae</taxon>
        <taxon>Rhynchospora</taxon>
    </lineage>
</organism>
<dbReference type="InterPro" id="IPR032466">
    <property type="entry name" value="Metal_Hydrolase"/>
</dbReference>
<dbReference type="Pfam" id="PF01979">
    <property type="entry name" value="Amidohydro_1"/>
    <property type="match status" value="1"/>
</dbReference>
<dbReference type="Proteomes" id="UP001151287">
    <property type="component" value="Unassembled WGS sequence"/>
</dbReference>
<dbReference type="Gene3D" id="3.20.20.140">
    <property type="entry name" value="Metal-dependent hydrolases"/>
    <property type="match status" value="1"/>
</dbReference>
<accession>A0A9P9Z721</accession>
<evidence type="ECO:0000259" key="3">
    <source>
        <dbReference type="Pfam" id="PF01979"/>
    </source>
</evidence>
<evidence type="ECO:0000313" key="4">
    <source>
        <dbReference type="EMBL" id="KAJ1683066.1"/>
    </source>
</evidence>
<reference evidence="4" key="1">
    <citation type="journal article" date="2022" name="Cell">
        <title>Repeat-based holocentromeres influence genome architecture and karyotype evolution.</title>
        <authorList>
            <person name="Hofstatter P.G."/>
            <person name="Thangavel G."/>
            <person name="Lux T."/>
            <person name="Neumann P."/>
            <person name="Vondrak T."/>
            <person name="Novak P."/>
            <person name="Zhang M."/>
            <person name="Costa L."/>
            <person name="Castellani M."/>
            <person name="Scott A."/>
            <person name="Toegelov H."/>
            <person name="Fuchs J."/>
            <person name="Mata-Sucre Y."/>
            <person name="Dias Y."/>
            <person name="Vanzela A.L.L."/>
            <person name="Huettel B."/>
            <person name="Almeida C.C.S."/>
            <person name="Simkova H."/>
            <person name="Souza G."/>
            <person name="Pedrosa-Harand A."/>
            <person name="Macas J."/>
            <person name="Mayer K.F.X."/>
            <person name="Houben A."/>
            <person name="Marques A."/>
        </authorList>
    </citation>
    <scope>NUCLEOTIDE SEQUENCE</scope>
    <source>
        <strain evidence="4">RhyBre1mFocal</strain>
    </source>
</reference>
<keyword evidence="1" id="KW-0378">Hydrolase</keyword>
<dbReference type="OrthoDB" id="1873511at2759"/>
<dbReference type="SUPFAM" id="SSF51556">
    <property type="entry name" value="Metallo-dependent hydrolases"/>
    <property type="match status" value="1"/>
</dbReference>
<protein>
    <recommendedName>
        <fullName evidence="3">Amidohydrolase-related domain-containing protein</fullName>
    </recommendedName>
</protein>
<feature type="compositionally biased region" description="Basic residues" evidence="2">
    <location>
        <begin position="30"/>
        <end position="53"/>
    </location>
</feature>
<evidence type="ECO:0000313" key="5">
    <source>
        <dbReference type="Proteomes" id="UP001151287"/>
    </source>
</evidence>
<gene>
    <name evidence="4" type="ORF">LUZ63_021712</name>
</gene>
<sequence>MGAAGDARAFPRGIRSRRRRPPRVPGHGREPRRAHRRVRAHARRAPRRARPAHRAPDAGRLRRRDGLALHRRAACRTAHAGGSDGCRARPAALAPGPRPRRADPRRDGPVGDRRDRGRPQRCERAAAALEPRPAARGERHGMCPARSGGGPMTALVIRGAVAVLEAEGRVRTGDVVSVDGVVVDTPAPAEATVVDAQGCVVTPGLVNAHHHLLQTAFRTLPGTRGIPMREWLPAMAAAYTAAGVDPELTEIAARTGLAESLLSGVTTVADHHLTWPAGADTVGMARAAADAAASLGARLAFVRGAARDDPEEAALSAEAIAAALVHDCPGGVSVDGMLQVAVGPAGVHSDPRETFALLAEVAARRGLRRRTQANEVVDVEIARQRYGRRPLDLLDEWGWLAPDVTLAHLCGVTDDEIARLAAAGVTATHAPGCDVPMGWGVAPVAKLRDAGIPVGLGTSGGGSNDAGHLLADARLAMQVSALVGPQLPASDVLAMATAGSADGLGRGELGRLTPGSAADLCLWDVSGVADAGVADPVAGLLWAAPGRHPRTVVVAGRVVVDDGCLVSGDEAEITARLFERVGR</sequence>
<dbReference type="InterPro" id="IPR006680">
    <property type="entry name" value="Amidohydro-rel"/>
</dbReference>
<dbReference type="Gene3D" id="2.30.40.10">
    <property type="entry name" value="Urease, subunit C, domain 1"/>
    <property type="match status" value="1"/>
</dbReference>
<dbReference type="GO" id="GO:0016810">
    <property type="term" value="F:hydrolase activity, acting on carbon-nitrogen (but not peptide) bonds"/>
    <property type="evidence" value="ECO:0007669"/>
    <property type="project" value="InterPro"/>
</dbReference>
<name>A0A9P9Z721_9POAL</name>
<dbReference type="InterPro" id="IPR050287">
    <property type="entry name" value="MTA/SAH_deaminase"/>
</dbReference>
<feature type="compositionally biased region" description="Basic and acidic residues" evidence="2">
    <location>
        <begin position="100"/>
        <end position="124"/>
    </location>
</feature>